<evidence type="ECO:0000313" key="8">
    <source>
        <dbReference type="Proteomes" id="UP000058305"/>
    </source>
</evidence>
<proteinExistence type="inferred from homology"/>
<organism evidence="7 8">
    <name type="scientific">Microterricola viridarii</name>
    <dbReference type="NCBI Taxonomy" id="412690"/>
    <lineage>
        <taxon>Bacteria</taxon>
        <taxon>Bacillati</taxon>
        <taxon>Actinomycetota</taxon>
        <taxon>Actinomycetes</taxon>
        <taxon>Micrococcales</taxon>
        <taxon>Microbacteriaceae</taxon>
        <taxon>Microterricola</taxon>
    </lineage>
</organism>
<evidence type="ECO:0000256" key="3">
    <source>
        <dbReference type="ARBA" id="ARBA00022679"/>
    </source>
</evidence>
<gene>
    <name evidence="7" type="ORF">AWU67_14910</name>
</gene>
<comment type="similarity">
    <text evidence="2 6">Belongs to the FPP/GGPP synthase family.</text>
</comment>
<reference evidence="7 8" key="1">
    <citation type="journal article" date="2016" name="J. Biotechnol.">
        <title>First complete genome sequence of a species in the genus Microterricola, an extremophilic cold active enzyme producing bacterial strain ERGS5:02 isolated from Sikkim Himalaya.</title>
        <authorList>
            <person name="Himanshu"/>
            <person name="Swarnkar M.K."/>
            <person name="Singh D."/>
            <person name="Kumar R."/>
        </authorList>
    </citation>
    <scope>NUCLEOTIDE SEQUENCE [LARGE SCALE GENOMIC DNA]</scope>
    <source>
        <strain evidence="7 8">ERGS5:02</strain>
    </source>
</reference>
<dbReference type="GO" id="GO:0046872">
    <property type="term" value="F:metal ion binding"/>
    <property type="evidence" value="ECO:0007669"/>
    <property type="project" value="UniProtKB-KW"/>
</dbReference>
<dbReference type="Pfam" id="PF00348">
    <property type="entry name" value="polyprenyl_synt"/>
    <property type="match status" value="1"/>
</dbReference>
<dbReference type="PROSITE" id="PS00723">
    <property type="entry name" value="POLYPRENYL_SYNTHASE_1"/>
    <property type="match status" value="1"/>
</dbReference>
<protein>
    <recommendedName>
        <fullName evidence="9">Geranylgeranyl diphosphate synthase, type II</fullName>
    </recommendedName>
</protein>
<evidence type="ECO:0000256" key="1">
    <source>
        <dbReference type="ARBA" id="ARBA00001946"/>
    </source>
</evidence>
<evidence type="ECO:0008006" key="9">
    <source>
        <dbReference type="Google" id="ProtNLM"/>
    </source>
</evidence>
<dbReference type="InterPro" id="IPR008949">
    <property type="entry name" value="Isoprenoid_synthase_dom_sf"/>
</dbReference>
<name>A0A0Y0NJK6_9MICO</name>
<dbReference type="GO" id="GO:0008299">
    <property type="term" value="P:isoprenoid biosynthetic process"/>
    <property type="evidence" value="ECO:0007669"/>
    <property type="project" value="InterPro"/>
</dbReference>
<dbReference type="RefSeq" id="WP_067230815.1">
    <property type="nucleotide sequence ID" value="NZ_CP014145.1"/>
</dbReference>
<evidence type="ECO:0000256" key="6">
    <source>
        <dbReference type="RuleBase" id="RU004466"/>
    </source>
</evidence>
<evidence type="ECO:0000256" key="5">
    <source>
        <dbReference type="ARBA" id="ARBA00022842"/>
    </source>
</evidence>
<dbReference type="PANTHER" id="PTHR12001:SF85">
    <property type="entry name" value="SHORT CHAIN ISOPRENYL DIPHOSPHATE SYNTHASE"/>
    <property type="match status" value="1"/>
</dbReference>
<dbReference type="SUPFAM" id="SSF48576">
    <property type="entry name" value="Terpenoid synthases"/>
    <property type="match status" value="1"/>
</dbReference>
<dbReference type="InterPro" id="IPR000092">
    <property type="entry name" value="Polyprenyl_synt"/>
</dbReference>
<dbReference type="Proteomes" id="UP000058305">
    <property type="component" value="Chromosome"/>
</dbReference>
<dbReference type="SFLD" id="SFLDS00005">
    <property type="entry name" value="Isoprenoid_Synthase_Type_I"/>
    <property type="match status" value="1"/>
</dbReference>
<dbReference type="OrthoDB" id="4497239at2"/>
<dbReference type="AlphaFoldDB" id="A0A0Y0NJK6"/>
<reference evidence="8" key="2">
    <citation type="submission" date="2016-01" db="EMBL/GenBank/DDBJ databases">
        <title>First complete genome sequence of a species in the genus Microterricola, an extremophilic cold active enzyme producing strain ERGS5:02 isolated from Sikkim Himalaya.</title>
        <authorList>
            <person name="Kumar R."/>
            <person name="Singh D."/>
            <person name="Swarnkar M.K."/>
        </authorList>
    </citation>
    <scope>NUCLEOTIDE SEQUENCE [LARGE SCALE GENOMIC DNA]</scope>
    <source>
        <strain evidence="8">ERGS5:02</strain>
    </source>
</reference>
<dbReference type="PANTHER" id="PTHR12001">
    <property type="entry name" value="GERANYLGERANYL PYROPHOSPHATE SYNTHASE"/>
    <property type="match status" value="1"/>
</dbReference>
<evidence type="ECO:0000313" key="7">
    <source>
        <dbReference type="EMBL" id="AMB59935.1"/>
    </source>
</evidence>
<dbReference type="GO" id="GO:0004659">
    <property type="term" value="F:prenyltransferase activity"/>
    <property type="evidence" value="ECO:0007669"/>
    <property type="project" value="InterPro"/>
</dbReference>
<comment type="cofactor">
    <cofactor evidence="1">
        <name>Mg(2+)</name>
        <dbReference type="ChEBI" id="CHEBI:18420"/>
    </cofactor>
</comment>
<dbReference type="PROSITE" id="PS00444">
    <property type="entry name" value="POLYPRENYL_SYNTHASE_2"/>
    <property type="match status" value="1"/>
</dbReference>
<accession>A0A0Y0NJK6</accession>
<dbReference type="EMBL" id="CP014145">
    <property type="protein sequence ID" value="AMB59935.1"/>
    <property type="molecule type" value="Genomic_DNA"/>
</dbReference>
<keyword evidence="5" id="KW-0460">Magnesium</keyword>
<dbReference type="Gene3D" id="1.10.600.10">
    <property type="entry name" value="Farnesyl Diphosphate Synthase"/>
    <property type="match status" value="1"/>
</dbReference>
<dbReference type="KEGG" id="mvd:AWU67_14910"/>
<evidence type="ECO:0000256" key="4">
    <source>
        <dbReference type="ARBA" id="ARBA00022723"/>
    </source>
</evidence>
<dbReference type="InterPro" id="IPR033749">
    <property type="entry name" value="Polyprenyl_synt_CS"/>
</dbReference>
<keyword evidence="8" id="KW-1185">Reference proteome</keyword>
<sequence>MTIVLSRFVTEQDASRIEEVLDGHWRKRLGAAEAFGEDYTRLWSAMTRSARGGKLLRPALVLCSYEQLSAAGGAHRAAAVELAAAFELLHTAFLLHDDVIDNDLVRRGERNVVGERLDEGVAAGMAAADAERWAQASAILAGDLLIHDAQSLVARLTVPEPVRLELLDLLDAAVFASAAGELADVALSSGAAAPELGTVLAMTQWKTAPYSFAAPLRAGAVLAGAPAELGALLERFGGLVGTAFQLRDDVLGVFGDEGLTGKSTVGDAREGKMTAMMAFARTTASWPMLRTLLDEHGAVDMDRIRGLLVDCGALDYVERLISDTVEQSLALLEQPLVPAGLRLELAQLGRRAAERAS</sequence>
<keyword evidence="3 6" id="KW-0808">Transferase</keyword>
<evidence type="ECO:0000256" key="2">
    <source>
        <dbReference type="ARBA" id="ARBA00006706"/>
    </source>
</evidence>
<keyword evidence="4" id="KW-0479">Metal-binding</keyword>